<evidence type="ECO:0000313" key="3">
    <source>
        <dbReference type="Proteomes" id="UP000038010"/>
    </source>
</evidence>
<keyword evidence="3" id="KW-1185">Reference proteome</keyword>
<name>A0A0N1HBB5_9EURO</name>
<reference evidence="2 3" key="1">
    <citation type="submission" date="2015-06" db="EMBL/GenBank/DDBJ databases">
        <title>Draft genome of the ant-associated black yeast Phialophora attae CBS 131958.</title>
        <authorList>
            <person name="Moreno L.F."/>
            <person name="Stielow B.J."/>
            <person name="de Hoog S."/>
            <person name="Vicente V.A."/>
            <person name="Weiss V.A."/>
            <person name="de Vries M."/>
            <person name="Cruz L.M."/>
            <person name="Souza E.M."/>
        </authorList>
    </citation>
    <scope>NUCLEOTIDE SEQUENCE [LARGE SCALE GENOMIC DNA]</scope>
    <source>
        <strain evidence="2 3">CBS 131958</strain>
    </source>
</reference>
<dbReference type="Proteomes" id="UP000038010">
    <property type="component" value="Unassembled WGS sequence"/>
</dbReference>
<feature type="chain" id="PRO_5005873212" evidence="1">
    <location>
        <begin position="27"/>
        <end position="178"/>
    </location>
</feature>
<keyword evidence="1" id="KW-0732">Signal</keyword>
<gene>
    <name evidence="2" type="ORF">AB675_561</name>
</gene>
<proteinExistence type="predicted"/>
<dbReference type="EMBL" id="LFJN01000001">
    <property type="protein sequence ID" value="KPI45813.1"/>
    <property type="molecule type" value="Genomic_DNA"/>
</dbReference>
<comment type="caution">
    <text evidence="2">The sequence shown here is derived from an EMBL/GenBank/DDBJ whole genome shotgun (WGS) entry which is preliminary data.</text>
</comment>
<protein>
    <submittedName>
        <fullName evidence="2">Uncharacterized protein</fullName>
    </submittedName>
</protein>
<dbReference type="RefSeq" id="XP_018005776.1">
    <property type="nucleotide sequence ID" value="XM_018145847.1"/>
</dbReference>
<dbReference type="VEuPathDB" id="FungiDB:AB675_561"/>
<feature type="signal peptide" evidence="1">
    <location>
        <begin position="1"/>
        <end position="26"/>
    </location>
</feature>
<dbReference type="AlphaFoldDB" id="A0A0N1HBB5"/>
<sequence>MSYSLKSISASRRLVILLRLFCTALSLPAYQNSGAEPQLLDRAALQCPNLEGVQKPPFKEGYWGVYMCSNTGFCRGPQGDGCRWTNWATKGKDEFIKFDSPFLSFGPDAGVRCNLLETADGLVGGKRLIGVAWPGATDIDKFVSELTKGKVKDPVEWKSYQCVCEDPTKQQDAPIFLP</sequence>
<organism evidence="2 3">
    <name type="scientific">Cyphellophora attinorum</name>
    <dbReference type="NCBI Taxonomy" id="1664694"/>
    <lineage>
        <taxon>Eukaryota</taxon>
        <taxon>Fungi</taxon>
        <taxon>Dikarya</taxon>
        <taxon>Ascomycota</taxon>
        <taxon>Pezizomycotina</taxon>
        <taxon>Eurotiomycetes</taxon>
        <taxon>Chaetothyriomycetidae</taxon>
        <taxon>Chaetothyriales</taxon>
        <taxon>Cyphellophoraceae</taxon>
        <taxon>Cyphellophora</taxon>
    </lineage>
</organism>
<accession>A0A0N1HBB5</accession>
<evidence type="ECO:0000313" key="2">
    <source>
        <dbReference type="EMBL" id="KPI45813.1"/>
    </source>
</evidence>
<dbReference type="GeneID" id="28737716"/>
<evidence type="ECO:0000256" key="1">
    <source>
        <dbReference type="SAM" id="SignalP"/>
    </source>
</evidence>